<dbReference type="Pfam" id="PF00071">
    <property type="entry name" value="Ras"/>
    <property type="match status" value="1"/>
</dbReference>
<dbReference type="PANTHER" id="PTHR47978">
    <property type="match status" value="1"/>
</dbReference>
<dbReference type="SMART" id="SM00173">
    <property type="entry name" value="RAS"/>
    <property type="match status" value="1"/>
</dbReference>
<organism evidence="2 3">
    <name type="scientific">Hyphopichia burtonii NRRL Y-1933</name>
    <dbReference type="NCBI Taxonomy" id="984485"/>
    <lineage>
        <taxon>Eukaryota</taxon>
        <taxon>Fungi</taxon>
        <taxon>Dikarya</taxon>
        <taxon>Ascomycota</taxon>
        <taxon>Saccharomycotina</taxon>
        <taxon>Pichiomycetes</taxon>
        <taxon>Debaryomycetaceae</taxon>
        <taxon>Hyphopichia</taxon>
    </lineage>
</organism>
<dbReference type="NCBIfam" id="TIGR00231">
    <property type="entry name" value="small_GTP"/>
    <property type="match status" value="1"/>
</dbReference>
<keyword evidence="3" id="KW-1185">Reference proteome</keyword>
<dbReference type="InterPro" id="IPR027417">
    <property type="entry name" value="P-loop_NTPase"/>
</dbReference>
<dbReference type="STRING" id="984485.A0A1E4RPS3"/>
<keyword evidence="1" id="KW-0547">Nucleotide-binding</keyword>
<dbReference type="GO" id="GO:0034058">
    <property type="term" value="P:endosomal vesicle fusion"/>
    <property type="evidence" value="ECO:0007669"/>
    <property type="project" value="EnsemblFungi"/>
</dbReference>
<dbReference type="OrthoDB" id="63533at2759"/>
<accession>A0A1E4RPS3</accession>
<dbReference type="SUPFAM" id="SSF52540">
    <property type="entry name" value="P-loop containing nucleoside triphosphate hydrolases"/>
    <property type="match status" value="1"/>
</dbReference>
<evidence type="ECO:0000313" key="3">
    <source>
        <dbReference type="Proteomes" id="UP000095085"/>
    </source>
</evidence>
<dbReference type="SMART" id="SM00176">
    <property type="entry name" value="RAN"/>
    <property type="match status" value="1"/>
</dbReference>
<dbReference type="SMART" id="SM00174">
    <property type="entry name" value="RHO"/>
    <property type="match status" value="1"/>
</dbReference>
<dbReference type="PROSITE" id="PS51421">
    <property type="entry name" value="RAS"/>
    <property type="match status" value="1"/>
</dbReference>
<dbReference type="FunFam" id="3.40.50.300:FF:000823">
    <property type="entry name" value="Small GTPase RAB, putative"/>
    <property type="match status" value="1"/>
</dbReference>
<dbReference type="PROSITE" id="PS51420">
    <property type="entry name" value="RHO"/>
    <property type="match status" value="1"/>
</dbReference>
<dbReference type="GeneID" id="30997382"/>
<dbReference type="PROSITE" id="PS51419">
    <property type="entry name" value="RAB"/>
    <property type="match status" value="1"/>
</dbReference>
<dbReference type="InterPro" id="IPR001806">
    <property type="entry name" value="Small_GTPase"/>
</dbReference>
<dbReference type="AlphaFoldDB" id="A0A1E4RPS3"/>
<dbReference type="InterPro" id="IPR005225">
    <property type="entry name" value="Small_GTP-bd"/>
</dbReference>
<dbReference type="EMBL" id="KV454538">
    <property type="protein sequence ID" value="ODV69273.1"/>
    <property type="molecule type" value="Genomic_DNA"/>
</dbReference>
<dbReference type="CDD" id="cd01860">
    <property type="entry name" value="Rab5_related"/>
    <property type="match status" value="1"/>
</dbReference>
<dbReference type="PRINTS" id="PR00449">
    <property type="entry name" value="RASTRNSFRMNG"/>
</dbReference>
<dbReference type="Gene3D" id="3.40.50.300">
    <property type="entry name" value="P-loop containing nucleotide triphosphate hydrolases"/>
    <property type="match status" value="1"/>
</dbReference>
<dbReference type="SMART" id="SM00175">
    <property type="entry name" value="RAB"/>
    <property type="match status" value="1"/>
</dbReference>
<evidence type="ECO:0000313" key="2">
    <source>
        <dbReference type="EMBL" id="ODV69273.1"/>
    </source>
</evidence>
<dbReference type="Proteomes" id="UP000095085">
    <property type="component" value="Unassembled WGS sequence"/>
</dbReference>
<reference evidence="3" key="1">
    <citation type="submission" date="2016-05" db="EMBL/GenBank/DDBJ databases">
        <title>Comparative genomics of biotechnologically important yeasts.</title>
        <authorList>
            <consortium name="DOE Joint Genome Institute"/>
            <person name="Riley R."/>
            <person name="Haridas S."/>
            <person name="Wolfe K.H."/>
            <person name="Lopes M.R."/>
            <person name="Hittinger C.T."/>
            <person name="Goker M."/>
            <person name="Salamov A."/>
            <person name="Wisecaver J."/>
            <person name="Long T.M."/>
            <person name="Aerts A.L."/>
            <person name="Barry K."/>
            <person name="Choi C."/>
            <person name="Clum A."/>
            <person name="Coughlan A.Y."/>
            <person name="Deshpande S."/>
            <person name="Douglass A.P."/>
            <person name="Hanson S.J."/>
            <person name="Klenk H.-P."/>
            <person name="Labutti K."/>
            <person name="Lapidus A."/>
            <person name="Lindquist E."/>
            <person name="Lipzen A."/>
            <person name="Meier-Kolthoff J.P."/>
            <person name="Ohm R.A."/>
            <person name="Otillar R.P."/>
            <person name="Pangilinan J."/>
            <person name="Peng Y."/>
            <person name="Rokas A."/>
            <person name="Rosa C.A."/>
            <person name="Scheuner C."/>
            <person name="Sibirny A.A."/>
            <person name="Slot J.C."/>
            <person name="Stielow J.B."/>
            <person name="Sun H."/>
            <person name="Kurtzman C.P."/>
            <person name="Blackwell M."/>
            <person name="Grigoriev I.V."/>
            <person name="Jeffries T.W."/>
        </authorList>
    </citation>
    <scope>NUCLEOTIDE SEQUENCE [LARGE SCALE GENOMIC DNA]</scope>
    <source>
        <strain evidence="3">NRRL Y-1933</strain>
    </source>
</reference>
<proteinExistence type="predicted"/>
<sequence>MTEQNRFAQFKLVLLGESAVGKSSIVHRFVKNTFDDLRESTIGAAFLTQSINLPDLKTTIKFEIWDTAGQERYKSLAPMYYRNANAALCVYDITSLSSFNKAQDWIKELKKQAPEGIVIALVGNKTDLTENRQVDNDEVLQYINDLNNDSNSKIIHSECSAKLGEGVLDIFDQIARSLPIDDINKKVNGNKRISGVDLGRNIKQNQNLQQNNSCC</sequence>
<dbReference type="GO" id="GO:0005525">
    <property type="term" value="F:GTP binding"/>
    <property type="evidence" value="ECO:0007669"/>
    <property type="project" value="EnsemblFungi"/>
</dbReference>
<protein>
    <submittedName>
        <fullName evidence="2">GTP-binding protein ypt5</fullName>
    </submittedName>
</protein>
<gene>
    <name evidence="2" type="ORF">HYPBUDRAFT_169315</name>
</gene>
<dbReference type="GO" id="GO:0003924">
    <property type="term" value="F:GTPase activity"/>
    <property type="evidence" value="ECO:0007669"/>
    <property type="project" value="InterPro"/>
</dbReference>
<evidence type="ECO:0000256" key="1">
    <source>
        <dbReference type="ARBA" id="ARBA00022741"/>
    </source>
</evidence>
<dbReference type="RefSeq" id="XP_020078340.1">
    <property type="nucleotide sequence ID" value="XM_020222833.1"/>
</dbReference>
<name>A0A1E4RPS3_9ASCO</name>
<dbReference type="GO" id="GO:0031901">
    <property type="term" value="C:early endosome membrane"/>
    <property type="evidence" value="ECO:0007669"/>
    <property type="project" value="EnsemblFungi"/>
</dbReference>